<dbReference type="GO" id="GO:0000155">
    <property type="term" value="F:phosphorelay sensor kinase activity"/>
    <property type="evidence" value="ECO:0007669"/>
    <property type="project" value="InterPro"/>
</dbReference>
<dbReference type="InterPro" id="IPR003594">
    <property type="entry name" value="HATPase_dom"/>
</dbReference>
<dbReference type="PANTHER" id="PTHR43304">
    <property type="entry name" value="PHYTOCHROME-LIKE PROTEIN CPH1"/>
    <property type="match status" value="1"/>
</dbReference>
<dbReference type="PANTHER" id="PTHR43304:SF1">
    <property type="entry name" value="PAC DOMAIN-CONTAINING PROTEIN"/>
    <property type="match status" value="1"/>
</dbReference>
<reference evidence="9" key="1">
    <citation type="submission" date="2020-09" db="EMBL/GenBank/DDBJ databases">
        <authorList>
            <person name="Kim M.K."/>
        </authorList>
    </citation>
    <scope>NUCLEOTIDE SEQUENCE</scope>
    <source>
        <strain evidence="9">BT664</strain>
    </source>
</reference>
<dbReference type="SMART" id="SM00091">
    <property type="entry name" value="PAS"/>
    <property type="match status" value="3"/>
</dbReference>
<dbReference type="Gene3D" id="3.30.565.10">
    <property type="entry name" value="Histidine kinase-like ATPase, C-terminal domain"/>
    <property type="match status" value="1"/>
</dbReference>
<dbReference type="SUPFAM" id="SSF55874">
    <property type="entry name" value="ATPase domain of HSP90 chaperone/DNA topoisomerase II/histidine kinase"/>
    <property type="match status" value="1"/>
</dbReference>
<keyword evidence="10" id="KW-1185">Reference proteome</keyword>
<evidence type="ECO:0000259" key="7">
    <source>
        <dbReference type="PROSITE" id="PS50112"/>
    </source>
</evidence>
<dbReference type="SUPFAM" id="SSF47384">
    <property type="entry name" value="Homodimeric domain of signal transducing histidine kinase"/>
    <property type="match status" value="1"/>
</dbReference>
<dbReference type="RefSeq" id="WP_191006984.1">
    <property type="nucleotide sequence ID" value="NZ_JACXAD010000030.1"/>
</dbReference>
<dbReference type="InterPro" id="IPR036097">
    <property type="entry name" value="HisK_dim/P_sf"/>
</dbReference>
<dbReference type="InterPro" id="IPR005467">
    <property type="entry name" value="His_kinase_dom"/>
</dbReference>
<organism evidence="9 10">
    <name type="scientific">Hymenobacter montanus</name>
    <dbReference type="NCBI Taxonomy" id="2771359"/>
    <lineage>
        <taxon>Bacteria</taxon>
        <taxon>Pseudomonadati</taxon>
        <taxon>Bacteroidota</taxon>
        <taxon>Cytophagia</taxon>
        <taxon>Cytophagales</taxon>
        <taxon>Hymenobacteraceae</taxon>
        <taxon>Hymenobacter</taxon>
    </lineage>
</organism>
<accession>A0A927BHU6</accession>
<evidence type="ECO:0000259" key="8">
    <source>
        <dbReference type="PROSITE" id="PS50113"/>
    </source>
</evidence>
<comment type="caution">
    <text evidence="9">The sequence shown here is derived from an EMBL/GenBank/DDBJ whole genome shotgun (WGS) entry which is preliminary data.</text>
</comment>
<feature type="domain" description="Histidine kinase" evidence="6">
    <location>
        <begin position="477"/>
        <end position="689"/>
    </location>
</feature>
<dbReference type="NCBIfam" id="TIGR00229">
    <property type="entry name" value="sensory_box"/>
    <property type="match status" value="1"/>
</dbReference>
<dbReference type="AlphaFoldDB" id="A0A927BHU6"/>
<evidence type="ECO:0000256" key="1">
    <source>
        <dbReference type="ARBA" id="ARBA00000085"/>
    </source>
</evidence>
<evidence type="ECO:0000256" key="3">
    <source>
        <dbReference type="ARBA" id="ARBA00022553"/>
    </source>
</evidence>
<dbReference type="Gene3D" id="3.30.450.20">
    <property type="entry name" value="PAS domain"/>
    <property type="match status" value="3"/>
</dbReference>
<keyword evidence="3" id="KW-0597">Phosphoprotein</keyword>
<evidence type="ECO:0000256" key="4">
    <source>
        <dbReference type="ARBA" id="ARBA00022679"/>
    </source>
</evidence>
<dbReference type="Pfam" id="PF02518">
    <property type="entry name" value="HATPase_c"/>
    <property type="match status" value="1"/>
</dbReference>
<proteinExistence type="predicted"/>
<dbReference type="Proteomes" id="UP000612233">
    <property type="component" value="Unassembled WGS sequence"/>
</dbReference>
<evidence type="ECO:0000256" key="5">
    <source>
        <dbReference type="ARBA" id="ARBA00022777"/>
    </source>
</evidence>
<dbReference type="PROSITE" id="PS50112">
    <property type="entry name" value="PAS"/>
    <property type="match status" value="1"/>
</dbReference>
<feature type="domain" description="PAS" evidence="7">
    <location>
        <begin position="308"/>
        <end position="357"/>
    </location>
</feature>
<dbReference type="InterPro" id="IPR003661">
    <property type="entry name" value="HisK_dim/P_dom"/>
</dbReference>
<dbReference type="EC" id="2.7.13.3" evidence="2"/>
<dbReference type="CDD" id="cd00130">
    <property type="entry name" value="PAS"/>
    <property type="match status" value="1"/>
</dbReference>
<dbReference type="InterPro" id="IPR000014">
    <property type="entry name" value="PAS"/>
</dbReference>
<evidence type="ECO:0000259" key="6">
    <source>
        <dbReference type="PROSITE" id="PS50109"/>
    </source>
</evidence>
<gene>
    <name evidence="9" type="ORF">IC235_19985</name>
</gene>
<keyword evidence="4" id="KW-0808">Transferase</keyword>
<dbReference type="Gene3D" id="1.10.287.130">
    <property type="match status" value="1"/>
</dbReference>
<dbReference type="PRINTS" id="PR00344">
    <property type="entry name" value="BCTRLSENSOR"/>
</dbReference>
<evidence type="ECO:0000313" key="10">
    <source>
        <dbReference type="Proteomes" id="UP000612233"/>
    </source>
</evidence>
<keyword evidence="5" id="KW-0418">Kinase</keyword>
<dbReference type="Pfam" id="PF08448">
    <property type="entry name" value="PAS_4"/>
    <property type="match status" value="3"/>
</dbReference>
<dbReference type="CDD" id="cd00082">
    <property type="entry name" value="HisKA"/>
    <property type="match status" value="1"/>
</dbReference>
<feature type="domain" description="PAC" evidence="8">
    <location>
        <begin position="385"/>
        <end position="438"/>
    </location>
</feature>
<dbReference type="InterPro" id="IPR004358">
    <property type="entry name" value="Sig_transdc_His_kin-like_C"/>
</dbReference>
<dbReference type="InterPro" id="IPR013656">
    <property type="entry name" value="PAS_4"/>
</dbReference>
<dbReference type="EMBL" id="JACXAD010000030">
    <property type="protein sequence ID" value="MBD2770173.1"/>
    <property type="molecule type" value="Genomic_DNA"/>
</dbReference>
<evidence type="ECO:0000256" key="2">
    <source>
        <dbReference type="ARBA" id="ARBA00012438"/>
    </source>
</evidence>
<dbReference type="InterPro" id="IPR000700">
    <property type="entry name" value="PAS-assoc_C"/>
</dbReference>
<name>A0A927BHU6_9BACT</name>
<dbReference type="SUPFAM" id="SSF55785">
    <property type="entry name" value="PYP-like sensor domain (PAS domain)"/>
    <property type="match status" value="3"/>
</dbReference>
<evidence type="ECO:0000313" key="9">
    <source>
        <dbReference type="EMBL" id="MBD2770173.1"/>
    </source>
</evidence>
<dbReference type="SMART" id="SM00387">
    <property type="entry name" value="HATPase_c"/>
    <property type="match status" value="1"/>
</dbReference>
<comment type="catalytic activity">
    <reaction evidence="1">
        <text>ATP + protein L-histidine = ADP + protein N-phospho-L-histidine.</text>
        <dbReference type="EC" id="2.7.13.3"/>
    </reaction>
</comment>
<protein>
    <recommendedName>
        <fullName evidence="2">histidine kinase</fullName>
        <ecNumber evidence="2">2.7.13.3</ecNumber>
    </recommendedName>
</protein>
<dbReference type="PROSITE" id="PS50109">
    <property type="entry name" value="HIS_KIN"/>
    <property type="match status" value="1"/>
</dbReference>
<sequence>MTEQVRARHRSEALQAQALQNAEQLVRQRETLYQVFEQTPASVAILRGPEHRFDYVNPGYQALFPGRTLLGLPLVAALPEAAEFGFLALLDRVYATGEPFFGTELPLQVRDEAGNRLPEAYFTFTYQAYQEAGATVGVSIFAFDVTEQVLARRRTEQMQAQALLAAEQLVRQRETLHQVFEQTPALVFIARGPDHRIDYVNPAYQALFPGRELVGRPTADAIPEAVEHGFIALLDQVYTTNTPYYGNEVLANASDPEDQMALRYLNFTYQAYQENGVTVGVSSFAFDVSEQVQARQQATALQAEVSRRDAQLQDFFEQAPVAIAVLRGSEFMVELANPAMCALWGHTREEVLGKPMFVGMPELRGQGFEQLLEGVLATGEAYATQEKPAQLRRNGQSQTVYLNFVYQPLRDSEGQITGVAVVATDVSEQVAARQLLALANAELTAANQAVSARNEELAAANQQLTRTNQDLDNFVYAASHDLKQPVNNLAGLFDELRHAAVFSDPDEEAVLVPMVDEALRQLATTINDLAAVGQVQRLPGLPAETVALDELTQEVLHTLDPQVYAARARVTTDFTARPTITYARASLRTILLNLLSNALKYADPSRPARVHLSTWVQEDRPVLLVEDNGLGFDVQRHRNELFHLFRRFHDHTEGTGVGLYLINRIVQSNGGRLEVESEVGEGTTFRVFL</sequence>
<dbReference type="InterPro" id="IPR036890">
    <property type="entry name" value="HATPase_C_sf"/>
</dbReference>
<dbReference type="InterPro" id="IPR052162">
    <property type="entry name" value="Sensor_kinase/Photoreceptor"/>
</dbReference>
<dbReference type="PROSITE" id="PS50113">
    <property type="entry name" value="PAC"/>
    <property type="match status" value="1"/>
</dbReference>
<dbReference type="InterPro" id="IPR035965">
    <property type="entry name" value="PAS-like_dom_sf"/>
</dbReference>